<dbReference type="SMART" id="SM00248">
    <property type="entry name" value="ANK"/>
    <property type="match status" value="2"/>
</dbReference>
<name>A0ABX5B2I8_9SPIR</name>
<reference evidence="4 5" key="1">
    <citation type="submission" date="2014-04" db="EMBL/GenBank/DDBJ databases">
        <title>Whole genome sequence of 'Brachyspira hampsonii' D13-03603F2.</title>
        <authorList>
            <person name="Patterson A.H."/>
            <person name="Chaban B."/>
            <person name="Fernando C."/>
            <person name="Harding J.C."/>
            <person name="Hill J.E."/>
        </authorList>
    </citation>
    <scope>NUCLEOTIDE SEQUENCE [LARGE SCALE GENOMIC DNA]</scope>
    <source>
        <strain evidence="4 5">D13-03603F2</strain>
    </source>
</reference>
<dbReference type="Pfam" id="PF12796">
    <property type="entry name" value="Ank_2"/>
    <property type="match status" value="1"/>
</dbReference>
<dbReference type="InterPro" id="IPR036770">
    <property type="entry name" value="Ankyrin_rpt-contain_sf"/>
</dbReference>
<protein>
    <submittedName>
        <fullName evidence="4">Ankyrin</fullName>
    </submittedName>
</protein>
<gene>
    <name evidence="4" type="ORF">DJ52_11215</name>
</gene>
<dbReference type="PANTHER" id="PTHR24198">
    <property type="entry name" value="ANKYRIN REPEAT AND PROTEIN KINASE DOMAIN-CONTAINING PROTEIN"/>
    <property type="match status" value="1"/>
</dbReference>
<evidence type="ECO:0000256" key="1">
    <source>
        <dbReference type="ARBA" id="ARBA00022737"/>
    </source>
</evidence>
<keyword evidence="5" id="KW-1185">Reference proteome</keyword>
<comment type="caution">
    <text evidence="4">The sequence shown here is derived from an EMBL/GenBank/DDBJ whole genome shotgun (WGS) entry which is preliminary data.</text>
</comment>
<dbReference type="Gene3D" id="1.25.40.20">
    <property type="entry name" value="Ankyrin repeat-containing domain"/>
    <property type="match status" value="1"/>
</dbReference>
<accession>A0ABX5B2I8</accession>
<evidence type="ECO:0000256" key="2">
    <source>
        <dbReference type="ARBA" id="ARBA00023043"/>
    </source>
</evidence>
<sequence length="117" mass="13084">MKNIILIPLIIISILLIPYNKLYSLTQDEETFLDAAIFGDEDVIEKIIAKNINVNIQDDVGNTALILACMEGHVKVVELLIKANADKSIVNKHGNDALFYAKQKNYTDIIKLMGQNI</sequence>
<dbReference type="PROSITE" id="PS50297">
    <property type="entry name" value="ANK_REP_REGION"/>
    <property type="match status" value="1"/>
</dbReference>
<proteinExistence type="predicted"/>
<keyword evidence="2 3" id="KW-0040">ANK repeat</keyword>
<dbReference type="EMBL" id="JJMJ01000186">
    <property type="protein sequence ID" value="PPS21383.1"/>
    <property type="molecule type" value="Genomic_DNA"/>
</dbReference>
<evidence type="ECO:0000313" key="4">
    <source>
        <dbReference type="EMBL" id="PPS21383.1"/>
    </source>
</evidence>
<dbReference type="RefSeq" id="WP_013112613.1">
    <property type="nucleotide sequence ID" value="NZ_JJMJ01000186.1"/>
</dbReference>
<dbReference type="SUPFAM" id="SSF48403">
    <property type="entry name" value="Ankyrin repeat"/>
    <property type="match status" value="1"/>
</dbReference>
<keyword evidence="1" id="KW-0677">Repeat</keyword>
<dbReference type="InterPro" id="IPR002110">
    <property type="entry name" value="Ankyrin_rpt"/>
</dbReference>
<organism evidence="4 5">
    <name type="scientific">Brachyspira murdochii</name>
    <dbReference type="NCBI Taxonomy" id="84378"/>
    <lineage>
        <taxon>Bacteria</taxon>
        <taxon>Pseudomonadati</taxon>
        <taxon>Spirochaetota</taxon>
        <taxon>Spirochaetia</taxon>
        <taxon>Brachyspirales</taxon>
        <taxon>Brachyspiraceae</taxon>
        <taxon>Brachyspira</taxon>
    </lineage>
</organism>
<dbReference type="Proteomes" id="UP000238924">
    <property type="component" value="Unassembled WGS sequence"/>
</dbReference>
<feature type="repeat" description="ANK" evidence="3">
    <location>
        <begin position="60"/>
        <end position="92"/>
    </location>
</feature>
<evidence type="ECO:0000313" key="5">
    <source>
        <dbReference type="Proteomes" id="UP000238924"/>
    </source>
</evidence>
<evidence type="ECO:0000256" key="3">
    <source>
        <dbReference type="PROSITE-ProRule" id="PRU00023"/>
    </source>
</evidence>
<dbReference type="PANTHER" id="PTHR24198:SF165">
    <property type="entry name" value="ANKYRIN REPEAT-CONTAINING PROTEIN-RELATED"/>
    <property type="match status" value="1"/>
</dbReference>
<dbReference type="PROSITE" id="PS50088">
    <property type="entry name" value="ANK_REPEAT"/>
    <property type="match status" value="1"/>
</dbReference>